<organism evidence="4 5">
    <name type="scientific">Hericium alpestre</name>
    <dbReference type="NCBI Taxonomy" id="135208"/>
    <lineage>
        <taxon>Eukaryota</taxon>
        <taxon>Fungi</taxon>
        <taxon>Dikarya</taxon>
        <taxon>Basidiomycota</taxon>
        <taxon>Agaricomycotina</taxon>
        <taxon>Agaricomycetes</taxon>
        <taxon>Russulales</taxon>
        <taxon>Hericiaceae</taxon>
        <taxon>Hericium</taxon>
    </lineage>
</organism>
<dbReference type="InterPro" id="IPR021109">
    <property type="entry name" value="Peptidase_aspartic_dom_sf"/>
</dbReference>
<dbReference type="PANTHER" id="PTHR47966">
    <property type="entry name" value="BETA-SITE APP-CLEAVING ENZYME, ISOFORM A-RELATED"/>
    <property type="match status" value="1"/>
</dbReference>
<dbReference type="InterPro" id="IPR034164">
    <property type="entry name" value="Pepsin-like_dom"/>
</dbReference>
<comment type="similarity">
    <text evidence="1">Belongs to the peptidase A1 family.</text>
</comment>
<evidence type="ECO:0000259" key="3">
    <source>
        <dbReference type="PROSITE" id="PS51767"/>
    </source>
</evidence>
<dbReference type="PROSITE" id="PS51767">
    <property type="entry name" value="PEPTIDASE_A1"/>
    <property type="match status" value="1"/>
</dbReference>
<feature type="domain" description="Peptidase A1" evidence="3">
    <location>
        <begin position="1"/>
        <end position="253"/>
    </location>
</feature>
<evidence type="ECO:0000256" key="2">
    <source>
        <dbReference type="SAM" id="MobiDB-lite"/>
    </source>
</evidence>
<dbReference type="EMBL" id="SFCI01000112">
    <property type="protein sequence ID" value="TFY82401.1"/>
    <property type="molecule type" value="Genomic_DNA"/>
</dbReference>
<dbReference type="CDD" id="cd05471">
    <property type="entry name" value="pepsin_like"/>
    <property type="match status" value="1"/>
</dbReference>
<dbReference type="GO" id="GO:0006508">
    <property type="term" value="P:proteolysis"/>
    <property type="evidence" value="ECO:0007669"/>
    <property type="project" value="InterPro"/>
</dbReference>
<gene>
    <name evidence="4" type="ORF">EWM64_g1613</name>
</gene>
<dbReference type="OrthoDB" id="771136at2759"/>
<reference evidence="4 5" key="1">
    <citation type="submission" date="2019-02" db="EMBL/GenBank/DDBJ databases">
        <title>Genome sequencing of the rare red list fungi Hericium alpestre (H. flagellum).</title>
        <authorList>
            <person name="Buettner E."/>
            <person name="Kellner H."/>
        </authorList>
    </citation>
    <scope>NUCLEOTIDE SEQUENCE [LARGE SCALE GENOMIC DNA]</scope>
    <source>
        <strain evidence="4 5">DSM 108284</strain>
    </source>
</reference>
<sequence length="322" mass="32798">MGPFMVQNQRFALVDQMTSGLIDGDLAGIMGLAFQSIASTQAVPFWQALVNNNEWSQPIMSFQIARFVDDPQATEDEPGGVLTFGGTNSSLFTGNIDFQNFPSGTQASFWLQTVTSVSVGGKSVSIPSGNGALAAIDTGTTLIGGPTDAVNNIWGAVSGASPMTGQDQGFWAFPCNTKVNVTFSFGGNSWPISPSDMNLGSVGGGMCRGAIFDVSQGSNIPANGGTPSWIVGGTFLKNVYTVFRASPPSVGFAQLSNAAGGSPGSPGSPTGSSRVTQTGNPLPSVSGSGAFSVHYGSGSVATAVVLSVLVSLLSSTLIFSHA</sequence>
<evidence type="ECO:0000256" key="1">
    <source>
        <dbReference type="ARBA" id="ARBA00007447"/>
    </source>
</evidence>
<evidence type="ECO:0000313" key="5">
    <source>
        <dbReference type="Proteomes" id="UP000298061"/>
    </source>
</evidence>
<protein>
    <recommendedName>
        <fullName evidence="3">Peptidase A1 domain-containing protein</fullName>
    </recommendedName>
</protein>
<name>A0A4Z0A803_9AGAM</name>
<dbReference type="AlphaFoldDB" id="A0A4Z0A803"/>
<dbReference type="PRINTS" id="PR00792">
    <property type="entry name" value="PEPSIN"/>
</dbReference>
<dbReference type="Gene3D" id="2.40.70.10">
    <property type="entry name" value="Acid Proteases"/>
    <property type="match status" value="1"/>
</dbReference>
<dbReference type="PANTHER" id="PTHR47966:SF6">
    <property type="entry name" value="PEPTIDASE A1 DOMAIN-CONTAINING PROTEIN"/>
    <property type="match status" value="1"/>
</dbReference>
<dbReference type="InterPro" id="IPR001461">
    <property type="entry name" value="Aspartic_peptidase_A1"/>
</dbReference>
<proteinExistence type="inferred from homology"/>
<dbReference type="InterPro" id="IPR033121">
    <property type="entry name" value="PEPTIDASE_A1"/>
</dbReference>
<dbReference type="GO" id="GO:0004190">
    <property type="term" value="F:aspartic-type endopeptidase activity"/>
    <property type="evidence" value="ECO:0007669"/>
    <property type="project" value="InterPro"/>
</dbReference>
<accession>A0A4Z0A803</accession>
<keyword evidence="5" id="KW-1185">Reference proteome</keyword>
<dbReference type="Pfam" id="PF00026">
    <property type="entry name" value="Asp"/>
    <property type="match status" value="1"/>
</dbReference>
<comment type="caution">
    <text evidence="4">The sequence shown here is derived from an EMBL/GenBank/DDBJ whole genome shotgun (WGS) entry which is preliminary data.</text>
</comment>
<evidence type="ECO:0000313" key="4">
    <source>
        <dbReference type="EMBL" id="TFY82401.1"/>
    </source>
</evidence>
<feature type="region of interest" description="Disordered" evidence="2">
    <location>
        <begin position="256"/>
        <end position="281"/>
    </location>
</feature>
<dbReference type="Proteomes" id="UP000298061">
    <property type="component" value="Unassembled WGS sequence"/>
</dbReference>
<dbReference type="SUPFAM" id="SSF50630">
    <property type="entry name" value="Acid proteases"/>
    <property type="match status" value="1"/>
</dbReference>